<feature type="compositionally biased region" description="Pro residues" evidence="1">
    <location>
        <begin position="264"/>
        <end position="284"/>
    </location>
</feature>
<feature type="compositionally biased region" description="Low complexity" evidence="1">
    <location>
        <begin position="36"/>
        <end position="86"/>
    </location>
</feature>
<accession>A0A7S2LH31</accession>
<protein>
    <submittedName>
        <fullName evidence="2">Uncharacterized protein</fullName>
    </submittedName>
</protein>
<feature type="compositionally biased region" description="Low complexity" evidence="1">
    <location>
        <begin position="20"/>
        <end position="29"/>
    </location>
</feature>
<evidence type="ECO:0000313" key="2">
    <source>
        <dbReference type="EMBL" id="CAD9605706.1"/>
    </source>
</evidence>
<proteinExistence type="predicted"/>
<feature type="region of interest" description="Disordered" evidence="1">
    <location>
        <begin position="1"/>
        <end position="124"/>
    </location>
</feature>
<sequence length="297" mass="29478">MDAIEGGGGASAGEEGGAGAASARTSSGSPHEARAATRTTSPPAPRSASASAAARAADGSLGAASSGGVAVATTTSTTSTASTRVGKFWPPEHAILAVTDGTSTPPPPWGRRPEGPAHGGLGDEGGGIDAGAVANAMIGAGLLVASIATLSVMHWRWHSAAQAGTTTVYLNKLSVFTELDNKEAAYLNKLAGYTELENKEASPRALHLVPGKEAASTARTKVMARSGGDQPSSPALPSGRSSPPAAPQSQPQSTSPLSFRNPSTPSPTGPGPSSPLPSPPPPRATPVGRLGDPLYFL</sequence>
<organism evidence="2">
    <name type="scientific">Zooxanthella nutricula</name>
    <dbReference type="NCBI Taxonomy" id="1333877"/>
    <lineage>
        <taxon>Eukaryota</taxon>
        <taxon>Sar</taxon>
        <taxon>Alveolata</taxon>
        <taxon>Dinophyceae</taxon>
        <taxon>Peridiniales</taxon>
        <taxon>Peridiniales incertae sedis</taxon>
        <taxon>Zooxanthella</taxon>
    </lineage>
</organism>
<gene>
    <name evidence="2" type="ORF">BRAN1462_LOCUS39500</name>
</gene>
<dbReference type="EMBL" id="HBGW01061972">
    <property type="protein sequence ID" value="CAD9605706.1"/>
    <property type="molecule type" value="Transcribed_RNA"/>
</dbReference>
<reference evidence="2" key="1">
    <citation type="submission" date="2021-01" db="EMBL/GenBank/DDBJ databases">
        <authorList>
            <person name="Corre E."/>
            <person name="Pelletier E."/>
            <person name="Niang G."/>
            <person name="Scheremetjew M."/>
            <person name="Finn R."/>
            <person name="Kale V."/>
            <person name="Holt S."/>
            <person name="Cochrane G."/>
            <person name="Meng A."/>
            <person name="Brown T."/>
            <person name="Cohen L."/>
        </authorList>
    </citation>
    <scope>NUCLEOTIDE SEQUENCE</scope>
    <source>
        <strain evidence="2">RCC3387</strain>
    </source>
</reference>
<feature type="region of interest" description="Disordered" evidence="1">
    <location>
        <begin position="199"/>
        <end position="297"/>
    </location>
</feature>
<feature type="compositionally biased region" description="Gly residues" evidence="1">
    <location>
        <begin position="1"/>
        <end position="19"/>
    </location>
</feature>
<feature type="compositionally biased region" description="Low complexity" evidence="1">
    <location>
        <begin position="231"/>
        <end position="258"/>
    </location>
</feature>
<evidence type="ECO:0000256" key="1">
    <source>
        <dbReference type="SAM" id="MobiDB-lite"/>
    </source>
</evidence>
<dbReference type="AlphaFoldDB" id="A0A7S2LH31"/>
<name>A0A7S2LH31_9DINO</name>